<evidence type="ECO:0000256" key="6">
    <source>
        <dbReference type="ARBA" id="ARBA00022741"/>
    </source>
</evidence>
<dbReference type="Proteomes" id="UP001152797">
    <property type="component" value="Unassembled WGS sequence"/>
</dbReference>
<evidence type="ECO:0000256" key="7">
    <source>
        <dbReference type="ARBA" id="ARBA00022840"/>
    </source>
</evidence>
<evidence type="ECO:0000256" key="10">
    <source>
        <dbReference type="RuleBase" id="RU003694"/>
    </source>
</evidence>
<dbReference type="Pfam" id="PF02801">
    <property type="entry name" value="Ketoacyl-synt_C"/>
    <property type="match status" value="1"/>
</dbReference>
<dbReference type="Gene3D" id="2.40.50.140">
    <property type="entry name" value="Nucleic acid-binding proteins"/>
    <property type="match status" value="1"/>
</dbReference>
<feature type="domain" description="Ketosynthase family 3 (KS3)" evidence="12">
    <location>
        <begin position="1"/>
        <end position="409"/>
    </location>
</feature>
<dbReference type="CDD" id="cd00834">
    <property type="entry name" value="KAS_I_II"/>
    <property type="match status" value="1"/>
</dbReference>
<reference evidence="13" key="1">
    <citation type="submission" date="2022-10" db="EMBL/GenBank/DDBJ databases">
        <authorList>
            <person name="Chen Y."/>
            <person name="Dougan E. K."/>
            <person name="Chan C."/>
            <person name="Rhodes N."/>
            <person name="Thang M."/>
        </authorList>
    </citation>
    <scope>NUCLEOTIDE SEQUENCE</scope>
</reference>
<dbReference type="SMART" id="SM00382">
    <property type="entry name" value="AAA"/>
    <property type="match status" value="1"/>
</dbReference>
<sequence length="859" mass="92096">MGVVTPLGNTVDELWQALIEGRSGVAALPERQEKQPTQIGAAAHDFSGSIGDFGELDPTRKKAIRKGLKVMCRETQMGVAAAQRALTDAGLAENPYEPERSGVVFGSDYMLTEPHDLIDAFRNCVTNDGKFDFDKWASAGMTEMTPLWLLRYLPNMPGCHIAIYNDLRGANNSLTLRESSANQAIGEAMRTIQRGSSDMMVAGATGTRLHLVRWVQTVLQEELADSEDPPAAARPFDRDRCGAVLGEGAGVLVLEEKSKAEARGAKIHAEVIGSGSSVVAGERGAPSREKALATAIRAALEDAGIEASDVGHIHAHGLSSRTCDMDEARAIQAVFGPPEKQPPVTAAKSYFGNLGAGSGAVELAASIAALNQEKLFPSLNYETPDPECPVAVAAGPGVSPGRTALNLNVTHQGQASAVLGPGIEWPDLFAKRKIGKQFSVFLPMQRDVCTLDGGSPNSIAGRSMADVVLRGVSRVFPDGTVAVDAVDLSISDGQFMVLVGPSGCGKSTTLRMIAGLDQATDGEISIGGRVVNSLLPKDRDIAMVFQNYALYPHMTVRQNLSFALRLRQGGLLKRLWQRVASSKSGNDGVSAKDIELKVRTVAAKLGIEHLLERRPRELSGGERQRVALGRALVREPVAYLFDEPLSNLDARLRLDMRRELKQLHNELGSTMIYVTHDQVEALTLGDQIAVMQSGRIQQVGSPQEVYERPRNRFVAGFIGSPPMNFLEAEVQGDGTEVAFTQSEGTVAVDRLATEKVQRGVGDRLVVGFRPESVQVVRPSAGSDGGVPAVVALVEPLGDATIVHVQLGKKTDGLGATVMCKVAPETRFDPGERVELKLDRSRIHYFDPETGQNLEYADGN</sequence>
<keyword evidence="7 14" id="KW-0067">ATP-binding</keyword>
<dbReference type="InterPro" id="IPR003439">
    <property type="entry name" value="ABC_transporter-like_ATP-bd"/>
</dbReference>
<dbReference type="GO" id="GO:0043190">
    <property type="term" value="C:ATP-binding cassette (ABC) transporter complex"/>
    <property type="evidence" value="ECO:0007669"/>
    <property type="project" value="InterPro"/>
</dbReference>
<dbReference type="InterPro" id="IPR012340">
    <property type="entry name" value="NA-bd_OB-fold"/>
</dbReference>
<dbReference type="InterPro" id="IPR015855">
    <property type="entry name" value="ABC_transpr_MalK-like"/>
</dbReference>
<keyword evidence="15" id="KW-1185">Reference proteome</keyword>
<dbReference type="Pfam" id="PF17912">
    <property type="entry name" value="OB_MalK"/>
    <property type="match status" value="1"/>
</dbReference>
<dbReference type="EMBL" id="CAMXCT010000001">
    <property type="protein sequence ID" value="CAI3971721.1"/>
    <property type="molecule type" value="Genomic_DNA"/>
</dbReference>
<comment type="caution">
    <text evidence="13">The sequence shown here is derived from an EMBL/GenBank/DDBJ whole genome shotgun (WGS) entry which is preliminary data.</text>
</comment>
<keyword evidence="8" id="KW-1278">Translocase</keyword>
<keyword evidence="6" id="KW-0547">Nucleotide-binding</keyword>
<dbReference type="PROSITE" id="PS00211">
    <property type="entry name" value="ABC_TRANSPORTER_1"/>
    <property type="match status" value="1"/>
</dbReference>
<dbReference type="InterPro" id="IPR016039">
    <property type="entry name" value="Thiolase-like"/>
</dbReference>
<protein>
    <recommendedName>
        <fullName evidence="2">beta-ketoacyl-[acyl-carrier-protein] synthase I</fullName>
        <ecNumber evidence="2">2.3.1.41</ecNumber>
    </recommendedName>
</protein>
<dbReference type="InterPro" id="IPR047641">
    <property type="entry name" value="ABC_transpr_MalK/UgpC-like"/>
</dbReference>
<dbReference type="InterPro" id="IPR003593">
    <property type="entry name" value="AAA+_ATPase"/>
</dbReference>
<keyword evidence="3" id="KW-0813">Transport</keyword>
<dbReference type="Pfam" id="PF00109">
    <property type="entry name" value="ketoacyl-synt"/>
    <property type="match status" value="1"/>
</dbReference>
<dbReference type="EMBL" id="CAMXCT020000001">
    <property type="protein sequence ID" value="CAL1125096.1"/>
    <property type="molecule type" value="Genomic_DNA"/>
</dbReference>
<dbReference type="AlphaFoldDB" id="A0A9P1FDA3"/>
<dbReference type="GO" id="GO:0005524">
    <property type="term" value="F:ATP binding"/>
    <property type="evidence" value="ECO:0007669"/>
    <property type="project" value="UniProtKB-KW"/>
</dbReference>
<dbReference type="Pfam" id="PF00005">
    <property type="entry name" value="ABC_tran"/>
    <property type="match status" value="1"/>
</dbReference>
<dbReference type="PROSITE" id="PS52004">
    <property type="entry name" value="KS3_2"/>
    <property type="match status" value="1"/>
</dbReference>
<dbReference type="FunFam" id="3.40.50.300:FF:000042">
    <property type="entry name" value="Maltose/maltodextrin ABC transporter, ATP-binding protein"/>
    <property type="match status" value="1"/>
</dbReference>
<evidence type="ECO:0000256" key="4">
    <source>
        <dbReference type="ARBA" id="ARBA00022475"/>
    </source>
</evidence>
<evidence type="ECO:0000313" key="13">
    <source>
        <dbReference type="EMBL" id="CAI3971721.1"/>
    </source>
</evidence>
<evidence type="ECO:0000256" key="9">
    <source>
        <dbReference type="ARBA" id="ARBA00023136"/>
    </source>
</evidence>
<dbReference type="GO" id="GO:0016887">
    <property type="term" value="F:ATP hydrolysis activity"/>
    <property type="evidence" value="ECO:0007669"/>
    <property type="project" value="InterPro"/>
</dbReference>
<dbReference type="EC" id="2.3.1.41" evidence="2"/>
<keyword evidence="9" id="KW-0472">Membrane</keyword>
<dbReference type="GO" id="GO:0004315">
    <property type="term" value="F:3-oxoacyl-[acyl-carrier-protein] synthase activity"/>
    <property type="evidence" value="ECO:0007669"/>
    <property type="project" value="UniProtKB-EC"/>
</dbReference>
<dbReference type="GO" id="GO:0008643">
    <property type="term" value="P:carbohydrate transport"/>
    <property type="evidence" value="ECO:0007669"/>
    <property type="project" value="InterPro"/>
</dbReference>
<dbReference type="InterPro" id="IPR000794">
    <property type="entry name" value="Beta-ketoacyl_synthase"/>
</dbReference>
<evidence type="ECO:0000256" key="3">
    <source>
        <dbReference type="ARBA" id="ARBA00022448"/>
    </source>
</evidence>
<evidence type="ECO:0000256" key="8">
    <source>
        <dbReference type="ARBA" id="ARBA00022967"/>
    </source>
</evidence>
<evidence type="ECO:0000256" key="5">
    <source>
        <dbReference type="ARBA" id="ARBA00022679"/>
    </source>
</evidence>
<evidence type="ECO:0000313" key="14">
    <source>
        <dbReference type="EMBL" id="CAL4759033.1"/>
    </source>
</evidence>
<feature type="domain" description="ABC transporter" evidence="11">
    <location>
        <begin position="467"/>
        <end position="718"/>
    </location>
</feature>
<dbReference type="SUPFAM" id="SSF50331">
    <property type="entry name" value="MOP-like"/>
    <property type="match status" value="1"/>
</dbReference>
<dbReference type="InterPro" id="IPR017871">
    <property type="entry name" value="ABC_transporter-like_CS"/>
</dbReference>
<gene>
    <name evidence="13" type="ORF">C1SCF055_LOCUS311</name>
</gene>
<dbReference type="SMART" id="SM00825">
    <property type="entry name" value="PKS_KS"/>
    <property type="match status" value="1"/>
</dbReference>
<dbReference type="SUPFAM" id="SSF53901">
    <property type="entry name" value="Thiolase-like"/>
    <property type="match status" value="2"/>
</dbReference>
<dbReference type="InterPro" id="IPR020841">
    <property type="entry name" value="PKS_Beta-ketoAc_synthase_dom"/>
</dbReference>
<dbReference type="GO" id="GO:0140359">
    <property type="term" value="F:ABC-type transporter activity"/>
    <property type="evidence" value="ECO:0007669"/>
    <property type="project" value="InterPro"/>
</dbReference>
<proteinExistence type="inferred from homology"/>
<evidence type="ECO:0000256" key="1">
    <source>
        <dbReference type="ARBA" id="ARBA00008467"/>
    </source>
</evidence>
<dbReference type="CDD" id="cd03301">
    <property type="entry name" value="ABC_MalK_N"/>
    <property type="match status" value="1"/>
</dbReference>
<name>A0A9P1FDA3_9DINO</name>
<accession>A0A9P1FDA3</accession>
<evidence type="ECO:0000256" key="2">
    <source>
        <dbReference type="ARBA" id="ARBA00013191"/>
    </source>
</evidence>
<dbReference type="PANTHER" id="PTHR43875:SF15">
    <property type="entry name" value="TREHALOSE IMPORT ATP-BINDING PROTEIN SUGC"/>
    <property type="match status" value="1"/>
</dbReference>
<dbReference type="PANTHER" id="PTHR43875">
    <property type="entry name" value="MALTODEXTRIN IMPORT ATP-BINDING PROTEIN MSMX"/>
    <property type="match status" value="1"/>
</dbReference>
<dbReference type="SUPFAM" id="SSF52540">
    <property type="entry name" value="P-loop containing nucleoside triphosphate hydrolases"/>
    <property type="match status" value="1"/>
</dbReference>
<comment type="similarity">
    <text evidence="1 10">Belongs to the thiolase-like superfamily. Beta-ketoacyl-ACP synthases family.</text>
</comment>
<evidence type="ECO:0000313" key="15">
    <source>
        <dbReference type="Proteomes" id="UP001152797"/>
    </source>
</evidence>
<dbReference type="Gene3D" id="3.40.47.10">
    <property type="match status" value="2"/>
</dbReference>
<dbReference type="OrthoDB" id="6500128at2759"/>
<dbReference type="InterPro" id="IPR014030">
    <property type="entry name" value="Ketoacyl_synth_N"/>
</dbReference>
<keyword evidence="5 10" id="KW-0808">Transferase</keyword>
<dbReference type="Gene3D" id="3.40.50.300">
    <property type="entry name" value="P-loop containing nucleotide triphosphate hydrolases"/>
    <property type="match status" value="1"/>
</dbReference>
<dbReference type="InterPro" id="IPR014031">
    <property type="entry name" value="Ketoacyl_synth_C"/>
</dbReference>
<dbReference type="EMBL" id="CAMXCT030000001">
    <property type="protein sequence ID" value="CAL4759033.1"/>
    <property type="molecule type" value="Genomic_DNA"/>
</dbReference>
<dbReference type="InterPro" id="IPR008995">
    <property type="entry name" value="Mo/tungstate-bd_C_term_dom"/>
</dbReference>
<keyword evidence="4" id="KW-1003">Cell membrane</keyword>
<evidence type="ECO:0000259" key="11">
    <source>
        <dbReference type="PROSITE" id="PS50893"/>
    </source>
</evidence>
<dbReference type="InterPro" id="IPR040582">
    <property type="entry name" value="OB_MalK-like"/>
</dbReference>
<dbReference type="Gene3D" id="2.40.50.100">
    <property type="match status" value="1"/>
</dbReference>
<evidence type="ECO:0000259" key="12">
    <source>
        <dbReference type="PROSITE" id="PS52004"/>
    </source>
</evidence>
<dbReference type="PROSITE" id="PS50893">
    <property type="entry name" value="ABC_TRANSPORTER_2"/>
    <property type="match status" value="1"/>
</dbReference>
<organism evidence="13">
    <name type="scientific">Cladocopium goreaui</name>
    <dbReference type="NCBI Taxonomy" id="2562237"/>
    <lineage>
        <taxon>Eukaryota</taxon>
        <taxon>Sar</taxon>
        <taxon>Alveolata</taxon>
        <taxon>Dinophyceae</taxon>
        <taxon>Suessiales</taxon>
        <taxon>Symbiodiniaceae</taxon>
        <taxon>Cladocopium</taxon>
    </lineage>
</organism>
<reference evidence="14 15" key="2">
    <citation type="submission" date="2024-05" db="EMBL/GenBank/DDBJ databases">
        <authorList>
            <person name="Chen Y."/>
            <person name="Shah S."/>
            <person name="Dougan E. K."/>
            <person name="Thang M."/>
            <person name="Chan C."/>
        </authorList>
    </citation>
    <scope>NUCLEOTIDE SEQUENCE [LARGE SCALE GENOMIC DNA]</scope>
</reference>
<dbReference type="InterPro" id="IPR027417">
    <property type="entry name" value="P-loop_NTPase"/>
</dbReference>